<dbReference type="SUPFAM" id="SSF50104">
    <property type="entry name" value="Translation proteins SH3-like domain"/>
    <property type="match status" value="1"/>
</dbReference>
<evidence type="ECO:0000256" key="6">
    <source>
        <dbReference type="ARBA" id="ARBA00022540"/>
    </source>
</evidence>
<evidence type="ECO:0000313" key="14">
    <source>
        <dbReference type="Proteomes" id="UP000030787"/>
    </source>
</evidence>
<keyword evidence="5 11" id="KW-0963">Cytoplasm</keyword>
<dbReference type="NCBIfam" id="NF003076">
    <property type="entry name" value="PRK03999.1"/>
    <property type="match status" value="1"/>
</dbReference>
<comment type="similarity">
    <text evidence="3 11">Belongs to the eIF-5A family.</text>
</comment>
<dbReference type="Gene3D" id="2.40.50.140">
    <property type="entry name" value="Nucleic acid-binding proteins"/>
    <property type="match status" value="1"/>
</dbReference>
<dbReference type="InterPro" id="IPR008991">
    <property type="entry name" value="Translation_prot_SH3-like_sf"/>
</dbReference>
<dbReference type="InterPro" id="IPR022847">
    <property type="entry name" value="Transl_elong_IF5A_arc"/>
</dbReference>
<dbReference type="EMBL" id="CP010070">
    <property type="protein sequence ID" value="AIZ56988.1"/>
    <property type="molecule type" value="Genomic_DNA"/>
</dbReference>
<dbReference type="SUPFAM" id="SSF50249">
    <property type="entry name" value="Nucleic acid-binding proteins"/>
    <property type="match status" value="1"/>
</dbReference>
<organism evidence="13 14">
    <name type="scientific">Candidatus Methanoplasma termitum</name>
    <dbReference type="NCBI Taxonomy" id="1577791"/>
    <lineage>
        <taxon>Archaea</taxon>
        <taxon>Methanobacteriati</taxon>
        <taxon>Thermoplasmatota</taxon>
        <taxon>Thermoplasmata</taxon>
        <taxon>Methanomassiliicoccales</taxon>
        <taxon>Methanomassiliicoccaceae</taxon>
        <taxon>Candidatus Methanoplasma</taxon>
    </lineage>
</organism>
<dbReference type="AlphaFoldDB" id="A0A0A7LDB0"/>
<keyword evidence="6 11" id="KW-0396">Initiation factor</keyword>
<dbReference type="CDD" id="cd04467">
    <property type="entry name" value="S1_aIF5A"/>
    <property type="match status" value="1"/>
</dbReference>
<evidence type="ECO:0000256" key="2">
    <source>
        <dbReference type="ARBA" id="ARBA00004496"/>
    </source>
</evidence>
<comment type="function">
    <text evidence="1 11">Functions by promoting the formation of the first peptide bond.</text>
</comment>
<feature type="modified residue" description="Hypusine" evidence="11">
    <location>
        <position position="35"/>
    </location>
</feature>
<reference evidence="13 14" key="1">
    <citation type="journal article" date="2014" name="Appl. Environ. Microbiol.">
        <title>Comparative Genome Analysis of 'Candidatus Methanoplasma termitum' Indicates a New Mode of Energy Metabolism in the Seventh Order of Methanogens.</title>
        <authorList>
            <person name="Lang K."/>
            <person name="Schuldes J."/>
            <person name="Klingl A."/>
            <person name="Poehlein A."/>
            <person name="Daniel R."/>
            <person name="Brune A."/>
        </authorList>
    </citation>
    <scope>NUCLEOTIDE SEQUENCE [LARGE SCALE GENOMIC DNA]</scope>
    <source>
        <strain evidence="14">Mpt1</strain>
    </source>
</reference>
<dbReference type="RefSeq" id="WP_048113916.1">
    <property type="nucleotide sequence ID" value="NZ_CP010070.1"/>
</dbReference>
<protein>
    <recommendedName>
        <fullName evidence="4 11">Translation initiation factor 5A</fullName>
    </recommendedName>
    <alternativeName>
        <fullName evidence="10 11">Hypusine-containing protein</fullName>
    </alternativeName>
    <alternativeName>
        <fullName evidence="9 11">eIF-5A</fullName>
    </alternativeName>
</protein>
<dbReference type="GO" id="GO:0005737">
    <property type="term" value="C:cytoplasm"/>
    <property type="evidence" value="ECO:0007669"/>
    <property type="project" value="UniProtKB-SubCell"/>
</dbReference>
<dbReference type="HAMAP" id="MF_00085">
    <property type="entry name" value="eIF_5A"/>
    <property type="match status" value="1"/>
</dbReference>
<keyword evidence="8 11" id="KW-0385">Hypusine</keyword>
<evidence type="ECO:0000256" key="4">
    <source>
        <dbReference type="ARBA" id="ARBA00016327"/>
    </source>
</evidence>
<sequence length="125" mass="13885">MWEMKEIRELKVGRYVNIDESPCKIVSISTSKPGKHGSAKASIDAVDIFTGSKKSINAPVSTKVQVPQIDRRKGQVLSIRDNEVQIMDLETFETFSMAINEDHESPLVEGGETMYIVAMGKSKLL</sequence>
<keyword evidence="7 11" id="KW-0648">Protein biosynthesis</keyword>
<name>A0A0A7LDB0_9ARCH</name>
<keyword evidence="14" id="KW-1185">Reference proteome</keyword>
<dbReference type="GO" id="GO:0043022">
    <property type="term" value="F:ribosome binding"/>
    <property type="evidence" value="ECO:0007669"/>
    <property type="project" value="InterPro"/>
</dbReference>
<dbReference type="GeneID" id="24818788"/>
<evidence type="ECO:0000256" key="9">
    <source>
        <dbReference type="ARBA" id="ARBA00032030"/>
    </source>
</evidence>
<gene>
    <name evidence="11 13" type="primary">eif5a</name>
    <name evidence="13" type="ORF">Mpt1_c11260</name>
</gene>
<proteinExistence type="inferred from homology"/>
<evidence type="ECO:0000256" key="10">
    <source>
        <dbReference type="ARBA" id="ARBA00032163"/>
    </source>
</evidence>
<dbReference type="GO" id="GO:0003746">
    <property type="term" value="F:translation elongation factor activity"/>
    <property type="evidence" value="ECO:0007669"/>
    <property type="project" value="InterPro"/>
</dbReference>
<accession>A0A0A7LDB0</accession>
<evidence type="ECO:0000313" key="13">
    <source>
        <dbReference type="EMBL" id="AIZ56988.1"/>
    </source>
</evidence>
<dbReference type="GO" id="GO:0045905">
    <property type="term" value="P:positive regulation of translational termination"/>
    <property type="evidence" value="ECO:0007669"/>
    <property type="project" value="InterPro"/>
</dbReference>
<dbReference type="Proteomes" id="UP000030787">
    <property type="component" value="Chromosome"/>
</dbReference>
<evidence type="ECO:0000259" key="12">
    <source>
        <dbReference type="Pfam" id="PF21485"/>
    </source>
</evidence>
<evidence type="ECO:0000256" key="11">
    <source>
        <dbReference type="HAMAP-Rule" id="MF_00085"/>
    </source>
</evidence>
<evidence type="ECO:0000256" key="8">
    <source>
        <dbReference type="ARBA" id="ARBA00023071"/>
    </source>
</evidence>
<evidence type="ECO:0000256" key="7">
    <source>
        <dbReference type="ARBA" id="ARBA00022917"/>
    </source>
</evidence>
<comment type="subcellular location">
    <subcellularLocation>
        <location evidence="2 11">Cytoplasm</location>
    </subcellularLocation>
</comment>
<evidence type="ECO:0000256" key="5">
    <source>
        <dbReference type="ARBA" id="ARBA00022490"/>
    </source>
</evidence>
<dbReference type="HOGENOM" id="CLU_102600_3_0_2"/>
<dbReference type="STRING" id="1577791.Mpt1_c11260"/>
<evidence type="ECO:0000256" key="1">
    <source>
        <dbReference type="ARBA" id="ARBA00003980"/>
    </source>
</evidence>
<feature type="domain" description="Translation initiation factor 5A-like N-terminal" evidence="12">
    <location>
        <begin position="8"/>
        <end position="60"/>
    </location>
</feature>
<dbReference type="GO" id="GO:0045901">
    <property type="term" value="P:positive regulation of translational elongation"/>
    <property type="evidence" value="ECO:0007669"/>
    <property type="project" value="InterPro"/>
</dbReference>
<dbReference type="GO" id="GO:0003723">
    <property type="term" value="F:RNA binding"/>
    <property type="evidence" value="ECO:0007669"/>
    <property type="project" value="InterPro"/>
</dbReference>
<dbReference type="Gene3D" id="2.30.30.30">
    <property type="match status" value="1"/>
</dbReference>
<evidence type="ECO:0000256" key="3">
    <source>
        <dbReference type="ARBA" id="ARBA00006016"/>
    </source>
</evidence>
<dbReference type="Pfam" id="PF21485">
    <property type="entry name" value="IF5A-like_N"/>
    <property type="match status" value="1"/>
</dbReference>
<dbReference type="InterPro" id="IPR048670">
    <property type="entry name" value="IF5A-like_N"/>
</dbReference>
<dbReference type="OrthoDB" id="23689at2157"/>
<dbReference type="PROSITE" id="PS00302">
    <property type="entry name" value="IF5A_HYPUSINE"/>
    <property type="match status" value="1"/>
</dbReference>
<dbReference type="NCBIfam" id="TIGR00037">
    <property type="entry name" value="eIF_5A"/>
    <property type="match status" value="1"/>
</dbReference>
<dbReference type="PIRSF" id="PIRSF003025">
    <property type="entry name" value="eIF5A"/>
    <property type="match status" value="1"/>
</dbReference>
<dbReference type="PANTHER" id="PTHR11673">
    <property type="entry name" value="TRANSLATION INITIATION FACTOR 5A FAMILY MEMBER"/>
    <property type="match status" value="1"/>
</dbReference>
<dbReference type="GO" id="GO:0003743">
    <property type="term" value="F:translation initiation factor activity"/>
    <property type="evidence" value="ECO:0007669"/>
    <property type="project" value="UniProtKB-UniRule"/>
</dbReference>
<dbReference type="InterPro" id="IPR012340">
    <property type="entry name" value="NA-bd_OB-fold"/>
</dbReference>
<dbReference type="InterPro" id="IPR014722">
    <property type="entry name" value="Rib_uL2_dom2"/>
</dbReference>
<dbReference type="KEGG" id="mear:Mpt1_c11260"/>
<dbReference type="InterPro" id="IPR019769">
    <property type="entry name" value="Trans_elong_IF5A_hypusine_site"/>
</dbReference>
<dbReference type="InterPro" id="IPR001884">
    <property type="entry name" value="IF5A-like"/>
</dbReference>